<dbReference type="Pfam" id="PF02826">
    <property type="entry name" value="2-Hacid_dh_C"/>
    <property type="match status" value="1"/>
</dbReference>
<dbReference type="PANTHER" id="PTHR10996:SF283">
    <property type="entry name" value="GLYOXYLATE_HYDROXYPYRUVATE REDUCTASE B"/>
    <property type="match status" value="1"/>
</dbReference>
<name>A0A1G9IHE9_9BACL</name>
<dbReference type="Pfam" id="PF00389">
    <property type="entry name" value="2-Hacid_dh"/>
    <property type="match status" value="1"/>
</dbReference>
<evidence type="ECO:0000313" key="7">
    <source>
        <dbReference type="Proteomes" id="UP000199008"/>
    </source>
</evidence>
<dbReference type="PANTHER" id="PTHR10996">
    <property type="entry name" value="2-HYDROXYACID DEHYDROGENASE-RELATED"/>
    <property type="match status" value="1"/>
</dbReference>
<reference evidence="7" key="1">
    <citation type="submission" date="2016-10" db="EMBL/GenBank/DDBJ databases">
        <authorList>
            <person name="Varghese N."/>
            <person name="Submissions S."/>
        </authorList>
    </citation>
    <scope>NUCLEOTIDE SEQUENCE [LARGE SCALE GENOMIC DNA]</scope>
    <source>
        <strain evidence="7">CGMCC 1.8895</strain>
    </source>
</reference>
<dbReference type="InterPro" id="IPR050223">
    <property type="entry name" value="D-isomer_2-hydroxyacid_DH"/>
</dbReference>
<dbReference type="CDD" id="cd05301">
    <property type="entry name" value="GDH"/>
    <property type="match status" value="1"/>
</dbReference>
<feature type="domain" description="D-isomer specific 2-hydroxyacid dehydrogenase NAD-binding" evidence="5">
    <location>
        <begin position="110"/>
        <end position="287"/>
    </location>
</feature>
<sequence>MTKKVVVTRQIKDEHLNQLKEKFEVFMWDSAGDPLPREQFLEEIKDADAAMTMLSEKVDAEMFETAKNLKVVSNLAVGYDNIDLEKAEENDVIITNTPEVLTETTAELAFTLMLTSARRVIEANRELEAGDWTGWSPYHMAGTDVFGKTIGIFGMGSIGAAFARRLKGFDCKIIYHNRSESKYAADLDAELVSFDELLEQSDFVLCAAPLTDETKYKFDKSAFGKMKPEAHFINIGRGAHVVEADLKEAVETGEIAAAALDVFDGEPISKDHPFIGMDNMTLLPHIGSASVATRDNMVQLCVDNITNVLEGKKPLTQVK</sequence>
<evidence type="ECO:0000256" key="1">
    <source>
        <dbReference type="ARBA" id="ARBA00005854"/>
    </source>
</evidence>
<dbReference type="SUPFAM" id="SSF52283">
    <property type="entry name" value="Formate/glycerate dehydrogenase catalytic domain-like"/>
    <property type="match status" value="1"/>
</dbReference>
<organism evidence="6 7">
    <name type="scientific">Lacicoccus qingdaonensis</name>
    <dbReference type="NCBI Taxonomy" id="576118"/>
    <lineage>
        <taxon>Bacteria</taxon>
        <taxon>Bacillati</taxon>
        <taxon>Bacillota</taxon>
        <taxon>Bacilli</taxon>
        <taxon>Bacillales</taxon>
        <taxon>Salinicoccaceae</taxon>
        <taxon>Lacicoccus</taxon>
    </lineage>
</organism>
<dbReference type="Proteomes" id="UP000199008">
    <property type="component" value="Unassembled WGS sequence"/>
</dbReference>
<protein>
    <submittedName>
        <fullName evidence="6">Lactate dehydrogenase</fullName>
    </submittedName>
</protein>
<dbReference type="InterPro" id="IPR006140">
    <property type="entry name" value="D-isomer_DH_NAD-bd"/>
</dbReference>
<dbReference type="PROSITE" id="PS00065">
    <property type="entry name" value="D_2_HYDROXYACID_DH_1"/>
    <property type="match status" value="1"/>
</dbReference>
<proteinExistence type="inferred from homology"/>
<dbReference type="GO" id="GO:0005829">
    <property type="term" value="C:cytosol"/>
    <property type="evidence" value="ECO:0007669"/>
    <property type="project" value="TreeGrafter"/>
</dbReference>
<dbReference type="Gene3D" id="3.40.50.720">
    <property type="entry name" value="NAD(P)-binding Rossmann-like Domain"/>
    <property type="match status" value="2"/>
</dbReference>
<dbReference type="InterPro" id="IPR036291">
    <property type="entry name" value="NAD(P)-bd_dom_sf"/>
</dbReference>
<dbReference type="EMBL" id="FNFY01000033">
    <property type="protein sequence ID" value="SDL24522.1"/>
    <property type="molecule type" value="Genomic_DNA"/>
</dbReference>
<dbReference type="STRING" id="576118.SAMN05216216_13327"/>
<dbReference type="FunFam" id="3.40.50.720:FF:000462">
    <property type="entry name" value="Glyoxylate reductase (NADP+)"/>
    <property type="match status" value="1"/>
</dbReference>
<evidence type="ECO:0000256" key="3">
    <source>
        <dbReference type="RuleBase" id="RU003719"/>
    </source>
</evidence>
<feature type="domain" description="D-isomer specific 2-hydroxyacid dehydrogenase catalytic" evidence="4">
    <location>
        <begin position="5"/>
        <end position="318"/>
    </location>
</feature>
<dbReference type="GO" id="GO:0051287">
    <property type="term" value="F:NAD binding"/>
    <property type="evidence" value="ECO:0007669"/>
    <property type="project" value="InterPro"/>
</dbReference>
<evidence type="ECO:0000256" key="2">
    <source>
        <dbReference type="ARBA" id="ARBA00023002"/>
    </source>
</evidence>
<comment type="similarity">
    <text evidence="1 3">Belongs to the D-isomer specific 2-hydroxyacid dehydrogenase family.</text>
</comment>
<dbReference type="GO" id="GO:0030267">
    <property type="term" value="F:glyoxylate reductase (NADPH) activity"/>
    <property type="evidence" value="ECO:0007669"/>
    <property type="project" value="TreeGrafter"/>
</dbReference>
<dbReference type="SUPFAM" id="SSF51735">
    <property type="entry name" value="NAD(P)-binding Rossmann-fold domains"/>
    <property type="match status" value="1"/>
</dbReference>
<evidence type="ECO:0000313" key="6">
    <source>
        <dbReference type="EMBL" id="SDL24522.1"/>
    </source>
</evidence>
<keyword evidence="7" id="KW-1185">Reference proteome</keyword>
<dbReference type="OrthoDB" id="9805416at2"/>
<evidence type="ECO:0000259" key="5">
    <source>
        <dbReference type="Pfam" id="PF02826"/>
    </source>
</evidence>
<dbReference type="AlphaFoldDB" id="A0A1G9IHE9"/>
<evidence type="ECO:0000259" key="4">
    <source>
        <dbReference type="Pfam" id="PF00389"/>
    </source>
</evidence>
<dbReference type="RefSeq" id="WP_092987968.1">
    <property type="nucleotide sequence ID" value="NZ_FNFY01000033.1"/>
</dbReference>
<dbReference type="GO" id="GO:0016618">
    <property type="term" value="F:hydroxypyruvate reductase [NAD(P)H] activity"/>
    <property type="evidence" value="ECO:0007669"/>
    <property type="project" value="TreeGrafter"/>
</dbReference>
<dbReference type="InterPro" id="IPR029752">
    <property type="entry name" value="D-isomer_DH_CS1"/>
</dbReference>
<dbReference type="InterPro" id="IPR006139">
    <property type="entry name" value="D-isomer_2_OHA_DH_cat_dom"/>
</dbReference>
<gene>
    <name evidence="6" type="ORF">SAMN05216216_13327</name>
</gene>
<keyword evidence="2 3" id="KW-0560">Oxidoreductase</keyword>
<accession>A0A1G9IHE9</accession>